<organism evidence="3 4">
    <name type="scientific">Frankliniella fusca</name>
    <dbReference type="NCBI Taxonomy" id="407009"/>
    <lineage>
        <taxon>Eukaryota</taxon>
        <taxon>Metazoa</taxon>
        <taxon>Ecdysozoa</taxon>
        <taxon>Arthropoda</taxon>
        <taxon>Hexapoda</taxon>
        <taxon>Insecta</taxon>
        <taxon>Pterygota</taxon>
        <taxon>Neoptera</taxon>
        <taxon>Paraneoptera</taxon>
        <taxon>Thysanoptera</taxon>
        <taxon>Terebrantia</taxon>
        <taxon>Thripoidea</taxon>
        <taxon>Thripidae</taxon>
        <taxon>Frankliniella</taxon>
    </lineage>
</organism>
<dbReference type="SUPFAM" id="SSF53098">
    <property type="entry name" value="Ribonuclease H-like"/>
    <property type="match status" value="1"/>
</dbReference>
<protein>
    <recommendedName>
        <fullName evidence="1">RNA-directed DNA polymerase</fullName>
        <ecNumber evidence="1">2.7.7.49</ecNumber>
    </recommendedName>
</protein>
<dbReference type="EMBL" id="JAHWGI010000505">
    <property type="protein sequence ID" value="KAK3916268.1"/>
    <property type="molecule type" value="Genomic_DNA"/>
</dbReference>
<keyword evidence="4" id="KW-1185">Reference proteome</keyword>
<dbReference type="GO" id="GO:0003964">
    <property type="term" value="F:RNA-directed DNA polymerase activity"/>
    <property type="evidence" value="ECO:0007669"/>
    <property type="project" value="UniProtKB-EC"/>
</dbReference>
<dbReference type="PANTHER" id="PTHR37984:SF5">
    <property type="entry name" value="PROTEIN NYNRIN-LIKE"/>
    <property type="match status" value="1"/>
</dbReference>
<dbReference type="Gene3D" id="1.10.340.70">
    <property type="match status" value="1"/>
</dbReference>
<name>A0AAE1H7Y2_9NEOP</name>
<feature type="domain" description="Integrase zinc-binding" evidence="2">
    <location>
        <begin position="30"/>
        <end position="83"/>
    </location>
</feature>
<dbReference type="PANTHER" id="PTHR37984">
    <property type="entry name" value="PROTEIN CBG26694"/>
    <property type="match status" value="1"/>
</dbReference>
<dbReference type="Gene3D" id="3.30.420.10">
    <property type="entry name" value="Ribonuclease H-like superfamily/Ribonuclease H"/>
    <property type="match status" value="1"/>
</dbReference>
<dbReference type="InterPro" id="IPR012337">
    <property type="entry name" value="RNaseH-like_sf"/>
</dbReference>
<dbReference type="FunFam" id="1.10.340.70:FF:000004">
    <property type="entry name" value="Retrovirus-related Pol polyprotein from transposon 297-like Protein"/>
    <property type="match status" value="1"/>
</dbReference>
<reference evidence="3" key="2">
    <citation type="journal article" date="2023" name="BMC Genomics">
        <title>Pest status, molecular evolution, and epigenetic factors derived from the genome assembly of Frankliniella fusca, a thysanopteran phytovirus vector.</title>
        <authorList>
            <person name="Catto M.A."/>
            <person name="Labadie P.E."/>
            <person name="Jacobson A.L."/>
            <person name="Kennedy G.G."/>
            <person name="Srinivasan R."/>
            <person name="Hunt B.G."/>
        </authorList>
    </citation>
    <scope>NUCLEOTIDE SEQUENCE</scope>
    <source>
        <strain evidence="3">PL_HMW_Pooled</strain>
    </source>
</reference>
<dbReference type="InterPro" id="IPR050951">
    <property type="entry name" value="Retrovirus_Pol_polyprotein"/>
</dbReference>
<proteinExistence type="predicted"/>
<comment type="caution">
    <text evidence="3">The sequence shown here is derived from an EMBL/GenBank/DDBJ whole genome shotgun (WGS) entry which is preliminary data.</text>
</comment>
<evidence type="ECO:0000256" key="1">
    <source>
        <dbReference type="ARBA" id="ARBA00012493"/>
    </source>
</evidence>
<evidence type="ECO:0000313" key="4">
    <source>
        <dbReference type="Proteomes" id="UP001219518"/>
    </source>
</evidence>
<accession>A0AAE1H7Y2</accession>
<evidence type="ECO:0000259" key="2">
    <source>
        <dbReference type="Pfam" id="PF17921"/>
    </source>
</evidence>
<dbReference type="GO" id="GO:0003676">
    <property type="term" value="F:nucleic acid binding"/>
    <property type="evidence" value="ECO:0007669"/>
    <property type="project" value="InterPro"/>
</dbReference>
<dbReference type="Proteomes" id="UP001219518">
    <property type="component" value="Unassembled WGS sequence"/>
</dbReference>
<dbReference type="InterPro" id="IPR041588">
    <property type="entry name" value="Integrase_H2C2"/>
</dbReference>
<dbReference type="Pfam" id="PF17921">
    <property type="entry name" value="Integrase_H2C2"/>
    <property type="match status" value="1"/>
</dbReference>
<dbReference type="InterPro" id="IPR036397">
    <property type="entry name" value="RNaseH_sf"/>
</dbReference>
<dbReference type="EC" id="2.7.7.49" evidence="1"/>
<gene>
    <name evidence="3" type="ORF">KUF71_006136</name>
</gene>
<evidence type="ECO:0000313" key="3">
    <source>
        <dbReference type="EMBL" id="KAK3916268.1"/>
    </source>
</evidence>
<reference evidence="3" key="1">
    <citation type="submission" date="2021-07" db="EMBL/GenBank/DDBJ databases">
        <authorList>
            <person name="Catto M.A."/>
            <person name="Jacobson A."/>
            <person name="Kennedy G."/>
            <person name="Labadie P."/>
            <person name="Hunt B.G."/>
            <person name="Srinivasan R."/>
        </authorList>
    </citation>
    <scope>NUCLEOTIDE SEQUENCE</scope>
    <source>
        <strain evidence="3">PL_HMW_Pooled</strain>
        <tissue evidence="3">Head</tissue>
    </source>
</reference>
<dbReference type="AlphaFoldDB" id="A0AAE1H7Y2"/>
<sequence length="211" mass="24451">MSKEVLQFYEKLADLEVSEGLLFMDRRLVIPKVQRQRTLACLHEGHIGITKSREVAKKCMYWPGISRDIQEYIKACHTCATFAARQRKQSLIPHEIPDRPFQKIGTDILEFGGATYLVVVDYYSKWIEVFRLRSKNSSAFMESLKKIIADNQPFNSVECKEFSKEWDFEWVTTSPTYARSNGQVEKAVGIVKQTLRKCHHDKTELQASLLN</sequence>